<dbReference type="InterPro" id="IPR036322">
    <property type="entry name" value="WD40_repeat_dom_sf"/>
</dbReference>
<feature type="repeat" description="WD" evidence="1">
    <location>
        <begin position="60"/>
        <end position="92"/>
    </location>
</feature>
<dbReference type="OrthoDB" id="10248252at2759"/>
<dbReference type="Gene3D" id="2.130.10.10">
    <property type="entry name" value="YVTN repeat-like/Quinoprotein amine dehydrogenase"/>
    <property type="match status" value="1"/>
</dbReference>
<organism evidence="2 3">
    <name type="scientific">Tulasnella calospora MUT 4182</name>
    <dbReference type="NCBI Taxonomy" id="1051891"/>
    <lineage>
        <taxon>Eukaryota</taxon>
        <taxon>Fungi</taxon>
        <taxon>Dikarya</taxon>
        <taxon>Basidiomycota</taxon>
        <taxon>Agaricomycotina</taxon>
        <taxon>Agaricomycetes</taxon>
        <taxon>Cantharellales</taxon>
        <taxon>Tulasnellaceae</taxon>
        <taxon>Tulasnella</taxon>
    </lineage>
</organism>
<dbReference type="SMART" id="SM00320">
    <property type="entry name" value="WD40"/>
    <property type="match status" value="2"/>
</dbReference>
<dbReference type="Proteomes" id="UP000054248">
    <property type="component" value="Unassembled WGS sequence"/>
</dbReference>
<dbReference type="HOGENOM" id="CLU_1310909_0_0_1"/>
<evidence type="ECO:0008006" key="4">
    <source>
        <dbReference type="Google" id="ProtNLM"/>
    </source>
</evidence>
<dbReference type="STRING" id="1051891.A0A0C3QMU7"/>
<keyword evidence="1" id="KW-0853">WD repeat</keyword>
<name>A0A0C3QMU7_9AGAM</name>
<gene>
    <name evidence="2" type="ORF">M407DRAFT_240673</name>
</gene>
<reference evidence="3" key="2">
    <citation type="submission" date="2015-01" db="EMBL/GenBank/DDBJ databases">
        <title>Evolutionary Origins and Diversification of the Mycorrhizal Mutualists.</title>
        <authorList>
            <consortium name="DOE Joint Genome Institute"/>
            <consortium name="Mycorrhizal Genomics Consortium"/>
            <person name="Kohler A."/>
            <person name="Kuo A."/>
            <person name="Nagy L.G."/>
            <person name="Floudas D."/>
            <person name="Copeland A."/>
            <person name="Barry K.W."/>
            <person name="Cichocki N."/>
            <person name="Veneault-Fourrey C."/>
            <person name="LaButti K."/>
            <person name="Lindquist E.A."/>
            <person name="Lipzen A."/>
            <person name="Lundell T."/>
            <person name="Morin E."/>
            <person name="Murat C."/>
            <person name="Riley R."/>
            <person name="Ohm R."/>
            <person name="Sun H."/>
            <person name="Tunlid A."/>
            <person name="Henrissat B."/>
            <person name="Grigoriev I.V."/>
            <person name="Hibbett D.S."/>
            <person name="Martin F."/>
        </authorList>
    </citation>
    <scope>NUCLEOTIDE SEQUENCE [LARGE SCALE GENOMIC DNA]</scope>
    <source>
        <strain evidence="3">MUT 4182</strain>
    </source>
</reference>
<evidence type="ECO:0000256" key="1">
    <source>
        <dbReference type="PROSITE-ProRule" id="PRU00221"/>
    </source>
</evidence>
<dbReference type="InterPro" id="IPR015943">
    <property type="entry name" value="WD40/YVTN_repeat-like_dom_sf"/>
</dbReference>
<dbReference type="SUPFAM" id="SSF50978">
    <property type="entry name" value="WD40 repeat-like"/>
    <property type="match status" value="1"/>
</dbReference>
<protein>
    <recommendedName>
        <fullName evidence="4">Anaphase-promoting complex subunit 4 WD40 domain-containing protein</fullName>
    </recommendedName>
</protein>
<keyword evidence="3" id="KW-1185">Reference proteome</keyword>
<dbReference type="EMBL" id="KN822943">
    <property type="protein sequence ID" value="KIO34370.1"/>
    <property type="molecule type" value="Genomic_DNA"/>
</dbReference>
<evidence type="ECO:0000313" key="2">
    <source>
        <dbReference type="EMBL" id="KIO34370.1"/>
    </source>
</evidence>
<dbReference type="InterPro" id="IPR001680">
    <property type="entry name" value="WD40_rpt"/>
</dbReference>
<evidence type="ECO:0000313" key="3">
    <source>
        <dbReference type="Proteomes" id="UP000054248"/>
    </source>
</evidence>
<dbReference type="Pfam" id="PF00400">
    <property type="entry name" value="WD40"/>
    <property type="match status" value="1"/>
</dbReference>
<proteinExistence type="predicted"/>
<sequence>MGDTAGLFCHDLCIHPAGHYVAIASTDDELRFSARHLVEFFDLRAKPRAIFRQCLPPSSDKGSQAEVLHSRFSPDGIYYACSRDDNTAQVWDWRWMAKDSKPFQAIKHQPPDRNSSRNTYGVAAMTWVAHYGPSSPPVLVTGGNDGKIIQWDMRRSDSHLLAKLETGVGTFSIGDRHKSEMPLIAGDCDGKLYIYDVRRGEDGRTAGTTL</sequence>
<dbReference type="AlphaFoldDB" id="A0A0C3QMU7"/>
<reference evidence="2 3" key="1">
    <citation type="submission" date="2014-04" db="EMBL/GenBank/DDBJ databases">
        <authorList>
            <consortium name="DOE Joint Genome Institute"/>
            <person name="Kuo A."/>
            <person name="Girlanda M."/>
            <person name="Perotto S."/>
            <person name="Kohler A."/>
            <person name="Nagy L.G."/>
            <person name="Floudas D."/>
            <person name="Copeland A."/>
            <person name="Barry K.W."/>
            <person name="Cichocki N."/>
            <person name="Veneault-Fourrey C."/>
            <person name="LaButti K."/>
            <person name="Lindquist E.A."/>
            <person name="Lipzen A."/>
            <person name="Lundell T."/>
            <person name="Morin E."/>
            <person name="Murat C."/>
            <person name="Sun H."/>
            <person name="Tunlid A."/>
            <person name="Henrissat B."/>
            <person name="Grigoriev I.V."/>
            <person name="Hibbett D.S."/>
            <person name="Martin F."/>
            <person name="Nordberg H.P."/>
            <person name="Cantor M.N."/>
            <person name="Hua S.X."/>
        </authorList>
    </citation>
    <scope>NUCLEOTIDE SEQUENCE [LARGE SCALE GENOMIC DNA]</scope>
    <source>
        <strain evidence="2 3">MUT 4182</strain>
    </source>
</reference>
<dbReference type="PROSITE" id="PS50082">
    <property type="entry name" value="WD_REPEATS_2"/>
    <property type="match status" value="1"/>
</dbReference>
<accession>A0A0C3QMU7</accession>